<dbReference type="AlphaFoldDB" id="A0A1Y0CMP0"/>
<dbReference type="Proteomes" id="UP000323393">
    <property type="component" value="Unassembled WGS sequence"/>
</dbReference>
<proteinExistence type="predicted"/>
<dbReference type="RefSeq" id="WP_088018286.1">
    <property type="nucleotide sequence ID" value="NZ_CP020880.1"/>
</dbReference>
<protein>
    <recommendedName>
        <fullName evidence="5">Glycoamylase-like domain-containing protein</fullName>
    </recommendedName>
</protein>
<evidence type="ECO:0000313" key="1">
    <source>
        <dbReference type="EMBL" id="ART76570.1"/>
    </source>
</evidence>
<dbReference type="Proteomes" id="UP000195573">
    <property type="component" value="Chromosome"/>
</dbReference>
<name>A0A1Y0CMP0_9BACI</name>
<dbReference type="EMBL" id="VTEU01000006">
    <property type="protein sequence ID" value="TYS57840.1"/>
    <property type="molecule type" value="Genomic_DNA"/>
</dbReference>
<sequence length="425" mass="48149">MPTNEYKNLPTKVKMFFDRQFHDSYALFEASRNPRTGLYADGYLTLGANPDFRSSIAATGVGLISLAIADLEGWDDNAATKALITLQGVSGEIEGCQVARDDKSGFFSHFVDMETGENLNSEYSTIDTTLLLTGALFAGNHFAKKEPRILEMAEKLLYSIDWSIVVADKDKGVINMIAKDGEGIAPLPAYNEYVMVSYLALLGKPNDENIQALWLNNFAEDKIKELPQEEFRGLAILNDHPGAFLSSFVQQFPYYLVPEYAESKTYLEYYKNACLADRMKWKELEDVPSYIWGYGAGPNDGLFDGYHADRINDAPHNIASSYIIGGYLPVYPAGIYDLYAQYSLHIPYDVYSNPEDKEDEEKYKAAYKFGLHRISWWHLEQPNRWYPTKVTLIDWSSMLYGLAAYKHGMKLFSSNLPRVNEVLNK</sequence>
<evidence type="ECO:0000313" key="3">
    <source>
        <dbReference type="Proteomes" id="UP000195573"/>
    </source>
</evidence>
<reference evidence="1 3" key="1">
    <citation type="submission" date="2017-04" db="EMBL/GenBank/DDBJ databases">
        <title>Complete Genome Sequence of the Bacillus horikoshii 20a strain from Cuatro Cienegas, Coahuila, Mexico.</title>
        <authorList>
            <person name="Zarza E."/>
            <person name="Alcaraz L.D."/>
            <person name="Aguilar-Salinas B."/>
            <person name="Islas A."/>
            <person name="Olmedo-Alvarez G."/>
        </authorList>
    </citation>
    <scope>NUCLEOTIDE SEQUENCE [LARGE SCALE GENOMIC DNA]</scope>
    <source>
        <strain evidence="1 3">20a</strain>
    </source>
</reference>
<gene>
    <name evidence="1" type="ORF">B4U37_11195</name>
    <name evidence="2" type="ORF">FZC74_15575</name>
</gene>
<dbReference type="Gene3D" id="1.50.10.140">
    <property type="match status" value="1"/>
</dbReference>
<reference evidence="2 4" key="2">
    <citation type="submission" date="2019-08" db="EMBL/GenBank/DDBJ databases">
        <title>Bacillus genomes from the desert of Cuatro Cienegas, Coahuila.</title>
        <authorList>
            <person name="Olmedo-Alvarez G."/>
        </authorList>
    </citation>
    <scope>NUCLEOTIDE SEQUENCE [LARGE SCALE GENOMIC DNA]</scope>
    <source>
        <strain evidence="2 4">CH88_3T</strain>
    </source>
</reference>
<keyword evidence="3" id="KW-1185">Reference proteome</keyword>
<organism evidence="2 4">
    <name type="scientific">Sutcliffiella horikoshii</name>
    <dbReference type="NCBI Taxonomy" id="79883"/>
    <lineage>
        <taxon>Bacteria</taxon>
        <taxon>Bacillati</taxon>
        <taxon>Bacillota</taxon>
        <taxon>Bacilli</taxon>
        <taxon>Bacillales</taxon>
        <taxon>Bacillaceae</taxon>
        <taxon>Sutcliffiella</taxon>
    </lineage>
</organism>
<dbReference type="GeneID" id="96738985"/>
<dbReference type="KEGG" id="bhk:B4U37_11195"/>
<accession>A0A1Y0CMP0</accession>
<evidence type="ECO:0008006" key="5">
    <source>
        <dbReference type="Google" id="ProtNLM"/>
    </source>
</evidence>
<evidence type="ECO:0000313" key="2">
    <source>
        <dbReference type="EMBL" id="TYS57840.1"/>
    </source>
</evidence>
<dbReference type="EMBL" id="CP020880">
    <property type="protein sequence ID" value="ART76570.1"/>
    <property type="molecule type" value="Genomic_DNA"/>
</dbReference>
<evidence type="ECO:0000313" key="4">
    <source>
        <dbReference type="Proteomes" id="UP000323393"/>
    </source>
</evidence>